<dbReference type="PANTHER" id="PTHR31834:SF1">
    <property type="entry name" value="INITIATION-SPECIFIC ALPHA-1,6-MANNOSYLTRANSFERASE"/>
    <property type="match status" value="1"/>
</dbReference>
<sequence length="428" mass="49558">MVYFLNFMSITNVPVLKRARLYIATNRRLVAVLVVLLYWVVQNVWTWSPGTRDLAQVDAKIEAELSSNLHTFGAHLRHLNRLPAESATLREKLTFYFPYYPEKPVPNQIWQTWKVDLEDDDFPKQYRRFQKTWVEKNPDYVYHLIPDSVIEDFVASLYANVPEVVRAYQLLPKNIMKADFFRYLVVYARGGTYSDMDTVCLKPIKDWATFDRDLIHAADNKADLSLIDPEARTTPVGLVIGIEADPDRPDWHEWFSRRLQFCQWTVQAKPGHPMLRELIIRIVEETFRKQHMGVLKRVEGKDSGADIMQWTGPGIFTDTLFDYLNNVASDGKLGDGYGVGSLFWRRHGKYKLKKTEIGKNNEPLHSEDQLINWRSLTNMDKPKIMGDVMVLPITSFSPNVGHMGSKSSSDRLAFVEHLFSGSWKPKNK</sequence>
<dbReference type="Gene3D" id="3.90.550.20">
    <property type="match status" value="1"/>
</dbReference>
<comment type="similarity">
    <text evidence="1">Belongs to the glycosyltransferase 32 family.</text>
</comment>
<organism evidence="2 3">
    <name type="scientific">Ogataea polymorpha</name>
    <dbReference type="NCBI Taxonomy" id="460523"/>
    <lineage>
        <taxon>Eukaryota</taxon>
        <taxon>Fungi</taxon>
        <taxon>Dikarya</taxon>
        <taxon>Ascomycota</taxon>
        <taxon>Saccharomycotina</taxon>
        <taxon>Pichiomycetes</taxon>
        <taxon>Pichiales</taxon>
        <taxon>Pichiaceae</taxon>
        <taxon>Ogataea</taxon>
    </lineage>
</organism>
<dbReference type="GO" id="GO:0000136">
    <property type="term" value="C:mannan polymerase complex"/>
    <property type="evidence" value="ECO:0007669"/>
    <property type="project" value="TreeGrafter"/>
</dbReference>
<dbReference type="GO" id="GO:0006487">
    <property type="term" value="P:protein N-linked glycosylation"/>
    <property type="evidence" value="ECO:0007669"/>
    <property type="project" value="TreeGrafter"/>
</dbReference>
<dbReference type="SUPFAM" id="SSF53448">
    <property type="entry name" value="Nucleotide-diphospho-sugar transferases"/>
    <property type="match status" value="1"/>
</dbReference>
<evidence type="ECO:0008006" key="4">
    <source>
        <dbReference type="Google" id="ProtNLM"/>
    </source>
</evidence>
<dbReference type="InterPro" id="IPR039367">
    <property type="entry name" value="Och1-like"/>
</dbReference>
<dbReference type="Proteomes" id="UP000788993">
    <property type="component" value="Unassembled WGS sequence"/>
</dbReference>
<evidence type="ECO:0000313" key="2">
    <source>
        <dbReference type="EMBL" id="KAH3676853.1"/>
    </source>
</evidence>
<dbReference type="InterPro" id="IPR007577">
    <property type="entry name" value="GlycoTrfase_DXD_sugar-bd_CS"/>
</dbReference>
<name>A0A9P8PR87_9ASCO</name>
<reference evidence="2" key="2">
    <citation type="submission" date="2021-01" db="EMBL/GenBank/DDBJ databases">
        <authorList>
            <person name="Schikora-Tamarit M.A."/>
        </authorList>
    </citation>
    <scope>NUCLEOTIDE SEQUENCE</scope>
    <source>
        <strain evidence="2">NCAIM Y.01608</strain>
    </source>
</reference>
<evidence type="ECO:0000313" key="3">
    <source>
        <dbReference type="Proteomes" id="UP000788993"/>
    </source>
</evidence>
<comment type="caution">
    <text evidence="2">The sequence shown here is derived from an EMBL/GenBank/DDBJ whole genome shotgun (WGS) entry which is preliminary data.</text>
</comment>
<dbReference type="InterPro" id="IPR029044">
    <property type="entry name" value="Nucleotide-diphossugar_trans"/>
</dbReference>
<keyword evidence="3" id="KW-1185">Reference proteome</keyword>
<evidence type="ECO:0000256" key="1">
    <source>
        <dbReference type="ARBA" id="ARBA00009003"/>
    </source>
</evidence>
<gene>
    <name evidence="2" type="ORF">OGATHE_001343</name>
</gene>
<dbReference type="AlphaFoldDB" id="A0A9P8PR87"/>
<reference evidence="2" key="1">
    <citation type="journal article" date="2021" name="Open Biol.">
        <title>Shared evolutionary footprints suggest mitochondrial oxidative damage underlies multiple complex I losses in fungi.</title>
        <authorList>
            <person name="Schikora-Tamarit M.A."/>
            <person name="Marcet-Houben M."/>
            <person name="Nosek J."/>
            <person name="Gabaldon T."/>
        </authorList>
    </citation>
    <scope>NUCLEOTIDE SEQUENCE</scope>
    <source>
        <strain evidence="2">NCAIM Y.01608</strain>
    </source>
</reference>
<dbReference type="Pfam" id="PF04488">
    <property type="entry name" value="Gly_transf_sug"/>
    <property type="match status" value="1"/>
</dbReference>
<dbReference type="PANTHER" id="PTHR31834">
    <property type="entry name" value="INITIATION-SPECIFIC ALPHA-1,6-MANNOSYLTRANSFERASE"/>
    <property type="match status" value="1"/>
</dbReference>
<protein>
    <recommendedName>
        <fullName evidence="4">Glycosyltransferase family 32 protein</fullName>
    </recommendedName>
</protein>
<dbReference type="EMBL" id="JAEUBD010000146">
    <property type="protein sequence ID" value="KAH3676853.1"/>
    <property type="molecule type" value="Genomic_DNA"/>
</dbReference>
<dbReference type="GO" id="GO:0000009">
    <property type="term" value="F:alpha-1,6-mannosyltransferase activity"/>
    <property type="evidence" value="ECO:0007669"/>
    <property type="project" value="InterPro"/>
</dbReference>
<accession>A0A9P8PR87</accession>
<proteinExistence type="inferred from homology"/>